<comment type="caution">
    <text evidence="6">The sequence shown here is derived from an EMBL/GenBank/DDBJ whole genome shotgun (WGS) entry which is preliminary data.</text>
</comment>
<dbReference type="Pfam" id="PF00691">
    <property type="entry name" value="OmpA"/>
    <property type="match status" value="1"/>
</dbReference>
<dbReference type="InterPro" id="IPR006664">
    <property type="entry name" value="OMP_bac"/>
</dbReference>
<dbReference type="PRINTS" id="PR01021">
    <property type="entry name" value="OMPADOMAIN"/>
</dbReference>
<dbReference type="InterPro" id="IPR047589">
    <property type="entry name" value="DUF11_rpt"/>
</dbReference>
<dbReference type="PANTHER" id="PTHR34819">
    <property type="entry name" value="LARGE CYSTEINE-RICH PERIPLASMIC PROTEIN OMCB"/>
    <property type="match status" value="1"/>
</dbReference>
<dbReference type="GO" id="GO:0016020">
    <property type="term" value="C:membrane"/>
    <property type="evidence" value="ECO:0007669"/>
    <property type="project" value="UniProtKB-SubCell"/>
</dbReference>
<dbReference type="Gene3D" id="3.30.1330.60">
    <property type="entry name" value="OmpA-like domain"/>
    <property type="match status" value="1"/>
</dbReference>
<dbReference type="PANTHER" id="PTHR34819:SF3">
    <property type="entry name" value="CELL SURFACE PROTEIN"/>
    <property type="match status" value="1"/>
</dbReference>
<dbReference type="EMBL" id="RCTY01000061">
    <property type="protein sequence ID" value="ROU04475.1"/>
    <property type="molecule type" value="Genomic_DNA"/>
</dbReference>
<dbReference type="InterPro" id="IPR001434">
    <property type="entry name" value="OmcB-like_DUF11"/>
</dbReference>
<dbReference type="Pfam" id="PF24346">
    <property type="entry name" value="DUF7507"/>
    <property type="match status" value="3"/>
</dbReference>
<evidence type="ECO:0000313" key="7">
    <source>
        <dbReference type="Proteomes" id="UP000275910"/>
    </source>
</evidence>
<dbReference type="RefSeq" id="WP_123649797.1">
    <property type="nucleotide sequence ID" value="NZ_RCTY01000061.1"/>
</dbReference>
<feature type="domain" description="OmpA-like" evidence="5">
    <location>
        <begin position="931"/>
        <end position="1033"/>
    </location>
</feature>
<dbReference type="InterPro" id="IPR036737">
    <property type="entry name" value="OmpA-like_sf"/>
</dbReference>
<evidence type="ECO:0000313" key="6">
    <source>
        <dbReference type="EMBL" id="ROU04475.1"/>
    </source>
</evidence>
<evidence type="ECO:0000256" key="1">
    <source>
        <dbReference type="ARBA" id="ARBA00004370"/>
    </source>
</evidence>
<protein>
    <submittedName>
        <fullName evidence="6">DUF11 domain-containing protein</fullName>
    </submittedName>
</protein>
<evidence type="ECO:0000259" key="5">
    <source>
        <dbReference type="PROSITE" id="PS51123"/>
    </source>
</evidence>
<evidence type="ECO:0000256" key="4">
    <source>
        <dbReference type="SAM" id="MobiDB-lite"/>
    </source>
</evidence>
<organism evidence="6 7">
    <name type="scientific">Lysobacter enzymogenes</name>
    <dbReference type="NCBI Taxonomy" id="69"/>
    <lineage>
        <taxon>Bacteria</taxon>
        <taxon>Pseudomonadati</taxon>
        <taxon>Pseudomonadota</taxon>
        <taxon>Gammaproteobacteria</taxon>
        <taxon>Lysobacterales</taxon>
        <taxon>Lysobacteraceae</taxon>
        <taxon>Lysobacter</taxon>
    </lineage>
</organism>
<proteinExistence type="predicted"/>
<evidence type="ECO:0000256" key="2">
    <source>
        <dbReference type="ARBA" id="ARBA00023136"/>
    </source>
</evidence>
<dbReference type="InterPro" id="IPR013783">
    <property type="entry name" value="Ig-like_fold"/>
</dbReference>
<comment type="subcellular location">
    <subcellularLocation>
        <location evidence="1">Membrane</location>
    </subcellularLocation>
</comment>
<dbReference type="CDD" id="cd07185">
    <property type="entry name" value="OmpA_C-like"/>
    <property type="match status" value="1"/>
</dbReference>
<dbReference type="InterPro" id="IPR055354">
    <property type="entry name" value="DUF7507"/>
</dbReference>
<feature type="compositionally biased region" description="Basic and acidic residues" evidence="4">
    <location>
        <begin position="635"/>
        <end position="644"/>
    </location>
</feature>
<feature type="non-terminal residue" evidence="6">
    <location>
        <position position="1"/>
    </location>
</feature>
<dbReference type="Gene3D" id="2.60.40.10">
    <property type="entry name" value="Immunoglobulins"/>
    <property type="match status" value="1"/>
</dbReference>
<sequence>VYTLTDTLSGQQTFGSVTNAGSYTCTGTGPLVCTLPAGTAQGTYTLTYTATINANAAGTTVGNNVTGSGGGDPTPSCAPCATTHPVQANADLRSEKALAGNADEDGSGTVTAGDTLTYTVTVTNTGNVALTNLTVTDNKIAPNTTTCATVEPGQTCVLTGTYSVTQADANAGIVRNAAVVTAETPPGVPSPCTAGASDPKCNPKFDVPVIQAPGLKSVKTMDRNADEDGNGRVSVGDTLTYSITVTNTGNVTLTDVVVADDRIAPNTIACATVDPGRTCVLTGTYTVVQADVDAAGVVNTATVSTSTPNVCPAGSTEAVCKPTVTVPIQALPAVAIVKVATLSVDNATKGVGNVNDVISYAVRITNTGNITLNDIGTRDVLENYAPTELRCGTTTLVPGASTDCEVYTHTITREEANAGGTLDNVVTVTARYGSAGGGGQTSGTATATGTAIMAVEPEQASDLVVSKEARPQRVKIGDLVRYTVTVRNVGETDAIDATLVDTPPAGFSLVEGSLRVADRDGQGRLIGNYPVSVDGLDIQAGQSATVVYLLRVGAAVRPGSHVNSAYAEDGGKRSNIATATVELVSDPLLDESLLIGTVFDDRDEDRWQDPADLSDLRVQGGFAPGAYIANSTTVDRGDGARPEPDASSPMLHGIALGKIAGRQSDADPVAAHTVTISQLLREPSFTDDFVLTNAQGVTVRMDAAGNTRVERSGDAGKGLTGADPKVERRVAQAEGGYRVDYIVSNHGVDERGIPGVRLASVEGLLIETDQFGRYHLEGVAGGPWERGRNFVLKLDPATLPPGSKLTTDNPLVRRLTPGVPVRFDFGVKLPPGEIPGPKQDVELRIGEVFFDAGSAAVKPAYLPAVENMADKVRQYGGGEIVITANGDSEALAMDRALAVRKALESVLAPEQLKALQISVRTEAQDPKTMVVGFAEWPKLGEVLFDTDKSTVKPKYLPLLKKIAAALEDLKGNRVVVVGHTDKRASDAYNIALGMRRAKAVYEVIAAHASAEVRKALRVDASNDPDAPAGKSEK</sequence>
<keyword evidence="2 3" id="KW-0472">Membrane</keyword>
<name>A0A3N2RAN3_LYSEN</name>
<dbReference type="AlphaFoldDB" id="A0A3N2RAN3"/>
<dbReference type="InterPro" id="IPR051172">
    <property type="entry name" value="Chlamydia_OmcB"/>
</dbReference>
<dbReference type="Pfam" id="PF01345">
    <property type="entry name" value="DUF11"/>
    <property type="match status" value="1"/>
</dbReference>
<accession>A0A3N2RAN3</accession>
<dbReference type="PROSITE" id="PS51123">
    <property type="entry name" value="OMPA_2"/>
    <property type="match status" value="1"/>
</dbReference>
<evidence type="ECO:0000256" key="3">
    <source>
        <dbReference type="PROSITE-ProRule" id="PRU00473"/>
    </source>
</evidence>
<dbReference type="InterPro" id="IPR006665">
    <property type="entry name" value="OmpA-like"/>
</dbReference>
<reference evidence="6 7" key="1">
    <citation type="submission" date="2018-10" db="EMBL/GenBank/DDBJ databases">
        <title>The genome of Lysobacter enzymogenes OH11.</title>
        <authorList>
            <person name="Liu F."/>
            <person name="Zhao Y."/>
            <person name="Qian G."/>
            <person name="Chen Y."/>
            <person name="Xu H."/>
        </authorList>
    </citation>
    <scope>NUCLEOTIDE SEQUENCE [LARGE SCALE GENOMIC DNA]</scope>
    <source>
        <strain evidence="6 7">OH11</strain>
    </source>
</reference>
<dbReference type="Proteomes" id="UP000275910">
    <property type="component" value="Unassembled WGS sequence"/>
</dbReference>
<gene>
    <name evidence="6" type="ORF">D9T17_23980</name>
</gene>
<feature type="region of interest" description="Disordered" evidence="4">
    <location>
        <begin position="629"/>
        <end position="649"/>
    </location>
</feature>
<dbReference type="SUPFAM" id="SSF103088">
    <property type="entry name" value="OmpA-like"/>
    <property type="match status" value="2"/>
</dbReference>
<dbReference type="NCBIfam" id="TIGR01451">
    <property type="entry name" value="B_ant_repeat"/>
    <property type="match status" value="3"/>
</dbReference>